<protein>
    <submittedName>
        <fullName evidence="6">Flagella basal body P-ring formation protein FlgA</fullName>
    </submittedName>
</protein>
<accession>F7NIV1</accession>
<gene>
    <name evidence="6" type="ORF">ALO_10019</name>
</gene>
<reference evidence="6 7" key="1">
    <citation type="journal article" date="2011" name="EMBO J.">
        <title>Structural diversity of bacterial flagellar motors.</title>
        <authorList>
            <person name="Chen S."/>
            <person name="Beeby M."/>
            <person name="Murphy G.E."/>
            <person name="Leadbetter J.R."/>
            <person name="Hendrixson D.R."/>
            <person name="Briegel A."/>
            <person name="Li Z."/>
            <person name="Shi J."/>
            <person name="Tocheva E.I."/>
            <person name="Muller A."/>
            <person name="Dobro M.J."/>
            <person name="Jensen G.J."/>
        </authorList>
    </citation>
    <scope>NUCLEOTIDE SEQUENCE [LARGE SCALE GENOMIC DNA]</scope>
    <source>
        <strain evidence="6 7">DSM 6540</strain>
    </source>
</reference>
<sequence>MIKRWLLLVAFMALIVPKTVWANSATAITVAAESIVKGPDITLGEIAAIKGPDNQRIKYLSRIKLGPAPAPGQRTLFTRELLGIRLQAAQADYDGIVWQVPPEFQVTTASQLLAGDRLQKAALAGLKKKLVIDASEDVEVTLLDPVGDRLAPTGTFSFDVQIPASIRYSTPMSFYLLVQHEGTLYQRIPLKCTVRRFAPIVVTVRPIKAHEVLTAEKLQLERRDVGRLTADYITDMEKVIGLEVKRTLMTGTVLTASLLNQPVQVKRNSPVTIVGRVAGIEITAAGVALQDGRNGQVIQVRNQSSQRVVAAKVISAGMVQVLTYQTN</sequence>
<evidence type="ECO:0000256" key="3">
    <source>
        <dbReference type="ARBA" id="ARBA00022764"/>
    </source>
</evidence>
<dbReference type="eggNOG" id="COG1261">
    <property type="taxonomic scope" value="Bacteria"/>
</dbReference>
<keyword evidence="7" id="KW-1185">Reference proteome</keyword>
<organism evidence="6 7">
    <name type="scientific">Acetonema longum DSM 6540</name>
    <dbReference type="NCBI Taxonomy" id="1009370"/>
    <lineage>
        <taxon>Bacteria</taxon>
        <taxon>Bacillati</taxon>
        <taxon>Bacillota</taxon>
        <taxon>Negativicutes</taxon>
        <taxon>Acetonemataceae</taxon>
        <taxon>Acetonema</taxon>
    </lineage>
</organism>
<dbReference type="InterPro" id="IPR017585">
    <property type="entry name" value="SAF_FlgA"/>
</dbReference>
<dbReference type="InterPro" id="IPR039246">
    <property type="entry name" value="Flagellar_FlgA"/>
</dbReference>
<keyword evidence="3" id="KW-0574">Periplasm</keyword>
<feature type="chain" id="PRO_5003366471" evidence="4">
    <location>
        <begin position="23"/>
        <end position="327"/>
    </location>
</feature>
<dbReference type="PANTHER" id="PTHR36307">
    <property type="entry name" value="FLAGELLA BASAL BODY P-RING FORMATION PROTEIN FLGA"/>
    <property type="match status" value="1"/>
</dbReference>
<dbReference type="EMBL" id="AFGF01000079">
    <property type="protein sequence ID" value="EGO64074.1"/>
    <property type="molecule type" value="Genomic_DNA"/>
</dbReference>
<comment type="caution">
    <text evidence="6">The sequence shown here is derived from an EMBL/GenBank/DDBJ whole genome shotgun (WGS) entry which is preliminary data.</text>
</comment>
<evidence type="ECO:0000256" key="1">
    <source>
        <dbReference type="ARBA" id="ARBA00004418"/>
    </source>
</evidence>
<dbReference type="PANTHER" id="PTHR36307:SF1">
    <property type="entry name" value="FLAGELLA BASAL BODY P-RING FORMATION PROTEIN FLGA"/>
    <property type="match status" value="1"/>
</dbReference>
<evidence type="ECO:0000256" key="2">
    <source>
        <dbReference type="ARBA" id="ARBA00022729"/>
    </source>
</evidence>
<dbReference type="SMART" id="SM00858">
    <property type="entry name" value="SAF"/>
    <property type="match status" value="1"/>
</dbReference>
<dbReference type="Proteomes" id="UP000003240">
    <property type="component" value="Unassembled WGS sequence"/>
</dbReference>
<dbReference type="RefSeq" id="WP_004573282.1">
    <property type="nucleotide sequence ID" value="NZ_AFGF01000079.1"/>
</dbReference>
<dbReference type="Gene3D" id="3.90.1210.10">
    <property type="entry name" value="Antifreeze-like/N-acetylneuraminic acid synthase C-terminal domain"/>
    <property type="match status" value="1"/>
</dbReference>
<evidence type="ECO:0000259" key="5">
    <source>
        <dbReference type="SMART" id="SM00858"/>
    </source>
</evidence>
<keyword evidence="2 4" id="KW-0732">Signal</keyword>
<name>F7NIV1_9FIRM</name>
<dbReference type="STRING" id="1009370.ALO_10019"/>
<feature type="domain" description="SAF" evidence="5">
    <location>
        <begin position="198"/>
        <end position="260"/>
    </location>
</feature>
<proteinExistence type="predicted"/>
<dbReference type="AlphaFoldDB" id="F7NIV1"/>
<dbReference type="GO" id="GO:0042597">
    <property type="term" value="C:periplasmic space"/>
    <property type="evidence" value="ECO:0007669"/>
    <property type="project" value="UniProtKB-SubCell"/>
</dbReference>
<evidence type="ECO:0000313" key="7">
    <source>
        <dbReference type="Proteomes" id="UP000003240"/>
    </source>
</evidence>
<dbReference type="OrthoDB" id="255224at2"/>
<dbReference type="Gene3D" id="2.30.30.760">
    <property type="match status" value="1"/>
</dbReference>
<dbReference type="InterPro" id="IPR013974">
    <property type="entry name" value="SAF"/>
</dbReference>
<feature type="signal peptide" evidence="4">
    <location>
        <begin position="1"/>
        <end position="22"/>
    </location>
</feature>
<dbReference type="GO" id="GO:0044780">
    <property type="term" value="P:bacterial-type flagellum assembly"/>
    <property type="evidence" value="ECO:0007669"/>
    <property type="project" value="InterPro"/>
</dbReference>
<evidence type="ECO:0000313" key="6">
    <source>
        <dbReference type="EMBL" id="EGO64074.1"/>
    </source>
</evidence>
<keyword evidence="6" id="KW-0969">Cilium</keyword>
<evidence type="ECO:0000256" key="4">
    <source>
        <dbReference type="SAM" id="SignalP"/>
    </source>
</evidence>
<dbReference type="NCBIfam" id="TIGR03170">
    <property type="entry name" value="flgA_cterm"/>
    <property type="match status" value="1"/>
</dbReference>
<comment type="subcellular location">
    <subcellularLocation>
        <location evidence="1">Periplasm</location>
    </subcellularLocation>
</comment>
<keyword evidence="6" id="KW-0282">Flagellum</keyword>
<keyword evidence="6" id="KW-0966">Cell projection</keyword>
<dbReference type="Pfam" id="PF13144">
    <property type="entry name" value="ChapFlgA"/>
    <property type="match status" value="1"/>
</dbReference>
<dbReference type="CDD" id="cd11614">
    <property type="entry name" value="SAF_CpaB_FlgA_like"/>
    <property type="match status" value="1"/>
</dbReference>